<organism evidence="3 4">
    <name type="scientific">Tengunoibacter tsumagoiensis</name>
    <dbReference type="NCBI Taxonomy" id="2014871"/>
    <lineage>
        <taxon>Bacteria</taxon>
        <taxon>Bacillati</taxon>
        <taxon>Chloroflexota</taxon>
        <taxon>Ktedonobacteria</taxon>
        <taxon>Ktedonobacterales</taxon>
        <taxon>Dictyobacteraceae</taxon>
        <taxon>Tengunoibacter</taxon>
    </lineage>
</organism>
<dbReference type="EMBL" id="BIFR01000001">
    <property type="protein sequence ID" value="GCE12399.1"/>
    <property type="molecule type" value="Genomic_DNA"/>
</dbReference>
<gene>
    <name evidence="3" type="ORF">KTT_22580</name>
</gene>
<dbReference type="SUPFAM" id="SSF55811">
    <property type="entry name" value="Nudix"/>
    <property type="match status" value="1"/>
</dbReference>
<feature type="domain" description="Nudix hydrolase" evidence="2">
    <location>
        <begin position="40"/>
        <end position="175"/>
    </location>
</feature>
<dbReference type="InterPro" id="IPR020084">
    <property type="entry name" value="NUDIX_hydrolase_CS"/>
</dbReference>
<evidence type="ECO:0000313" key="3">
    <source>
        <dbReference type="EMBL" id="GCE12399.1"/>
    </source>
</evidence>
<dbReference type="GO" id="GO:0019693">
    <property type="term" value="P:ribose phosphate metabolic process"/>
    <property type="evidence" value="ECO:0007669"/>
    <property type="project" value="TreeGrafter"/>
</dbReference>
<dbReference type="InterPro" id="IPR000086">
    <property type="entry name" value="NUDIX_hydrolase_dom"/>
</dbReference>
<dbReference type="OrthoDB" id="9806150at2"/>
<name>A0A402A005_9CHLR</name>
<evidence type="ECO:0000256" key="1">
    <source>
        <dbReference type="ARBA" id="ARBA00022801"/>
    </source>
</evidence>
<dbReference type="PANTHER" id="PTHR11839:SF1">
    <property type="entry name" value="ADP-SUGAR PYROPHOSPHATASE"/>
    <property type="match status" value="1"/>
</dbReference>
<dbReference type="PROSITE" id="PS51462">
    <property type="entry name" value="NUDIX"/>
    <property type="match status" value="1"/>
</dbReference>
<dbReference type="GO" id="GO:0006753">
    <property type="term" value="P:nucleoside phosphate metabolic process"/>
    <property type="evidence" value="ECO:0007669"/>
    <property type="project" value="TreeGrafter"/>
</dbReference>
<protein>
    <submittedName>
        <fullName evidence="3">NUDIX hydrolase</fullName>
    </submittedName>
</protein>
<evidence type="ECO:0000313" key="4">
    <source>
        <dbReference type="Proteomes" id="UP000287352"/>
    </source>
</evidence>
<dbReference type="InterPro" id="IPR015797">
    <property type="entry name" value="NUDIX_hydrolase-like_dom_sf"/>
</dbReference>
<evidence type="ECO:0000259" key="2">
    <source>
        <dbReference type="PROSITE" id="PS51462"/>
    </source>
</evidence>
<comment type="caution">
    <text evidence="3">The sequence shown here is derived from an EMBL/GenBank/DDBJ whole genome shotgun (WGS) entry which is preliminary data.</text>
</comment>
<dbReference type="AlphaFoldDB" id="A0A402A005"/>
<proteinExistence type="predicted"/>
<sequence length="204" mass="22975">MIKKKLAPWEVLESTISYEDRWLKVRSDRCRTPQGSIIEPYHVIECSTWVNVLALTPEGQVILVREYRHGVRQILLGLPGGGVETTDEDVSAAIKRELLEETGYSGGTFFSIGQSYANPSNQDNTVWSFLAVDVTLSQEQQLDEAEHIEIVLHDFISFHEQVWSGAIPMQALYLATVGFATQFILRSTHPSLQPIRTQLLHHGS</sequence>
<keyword evidence="1 3" id="KW-0378">Hydrolase</keyword>
<dbReference type="GO" id="GO:0016787">
    <property type="term" value="F:hydrolase activity"/>
    <property type="evidence" value="ECO:0007669"/>
    <property type="project" value="UniProtKB-KW"/>
</dbReference>
<accession>A0A402A005</accession>
<dbReference type="CDD" id="cd03424">
    <property type="entry name" value="NUDIX_ADPRase_Nudt5_UGPPase_Nudt14"/>
    <property type="match status" value="1"/>
</dbReference>
<dbReference type="RefSeq" id="WP_126580028.1">
    <property type="nucleotide sequence ID" value="NZ_BIFR01000001.1"/>
</dbReference>
<dbReference type="Gene3D" id="3.90.79.10">
    <property type="entry name" value="Nucleoside Triphosphate Pyrophosphohydrolase"/>
    <property type="match status" value="1"/>
</dbReference>
<dbReference type="PANTHER" id="PTHR11839">
    <property type="entry name" value="UDP/ADP-SUGAR PYROPHOSPHATASE"/>
    <property type="match status" value="1"/>
</dbReference>
<dbReference type="PROSITE" id="PS00893">
    <property type="entry name" value="NUDIX_BOX"/>
    <property type="match status" value="1"/>
</dbReference>
<reference evidence="4" key="1">
    <citation type="submission" date="2018-12" db="EMBL/GenBank/DDBJ databases">
        <title>Tengunoibacter tsumagoiensis gen. nov., sp. nov., Dictyobacter kobayashii sp. nov., D. alpinus sp. nov., and D. joshuensis sp. nov. and description of Dictyobacteraceae fam. nov. within the order Ktedonobacterales isolated from Tengu-no-mugimeshi.</title>
        <authorList>
            <person name="Wang C.M."/>
            <person name="Zheng Y."/>
            <person name="Sakai Y."/>
            <person name="Toyoda A."/>
            <person name="Minakuchi Y."/>
            <person name="Abe K."/>
            <person name="Yokota A."/>
            <person name="Yabe S."/>
        </authorList>
    </citation>
    <scope>NUCLEOTIDE SEQUENCE [LARGE SCALE GENOMIC DNA]</scope>
    <source>
        <strain evidence="4">Uno3</strain>
    </source>
</reference>
<keyword evidence="4" id="KW-1185">Reference proteome</keyword>
<dbReference type="Proteomes" id="UP000287352">
    <property type="component" value="Unassembled WGS sequence"/>
</dbReference>
<dbReference type="Pfam" id="PF00293">
    <property type="entry name" value="NUDIX"/>
    <property type="match status" value="1"/>
</dbReference>